<proteinExistence type="inferred from homology"/>
<accession>A0A177IE48</accession>
<dbReference type="InterPro" id="IPR003838">
    <property type="entry name" value="ABC3_permease_C"/>
</dbReference>
<evidence type="ECO:0000256" key="1">
    <source>
        <dbReference type="ARBA" id="ARBA00004651"/>
    </source>
</evidence>
<dbReference type="GO" id="GO:0098797">
    <property type="term" value="C:plasma membrane protein complex"/>
    <property type="evidence" value="ECO:0007669"/>
    <property type="project" value="TreeGrafter"/>
</dbReference>
<dbReference type="EMBL" id="LSTQ01000023">
    <property type="protein sequence ID" value="OAH26551.1"/>
    <property type="molecule type" value="Genomic_DNA"/>
</dbReference>
<evidence type="ECO:0000313" key="10">
    <source>
        <dbReference type="Proteomes" id="UP000076947"/>
    </source>
</evidence>
<organism evidence="9 10">
    <name type="scientific">Corynebacterium stationis</name>
    <dbReference type="NCBI Taxonomy" id="1705"/>
    <lineage>
        <taxon>Bacteria</taxon>
        <taxon>Bacillati</taxon>
        <taxon>Actinomycetota</taxon>
        <taxon>Actinomycetes</taxon>
        <taxon>Mycobacteriales</taxon>
        <taxon>Corynebacteriaceae</taxon>
        <taxon>Corynebacterium</taxon>
    </lineage>
</organism>
<keyword evidence="4 7" id="KW-0812">Transmembrane</keyword>
<evidence type="ECO:0000256" key="2">
    <source>
        <dbReference type="ARBA" id="ARBA00005236"/>
    </source>
</evidence>
<dbReference type="GO" id="GO:0044874">
    <property type="term" value="P:lipoprotein localization to outer membrane"/>
    <property type="evidence" value="ECO:0007669"/>
    <property type="project" value="TreeGrafter"/>
</dbReference>
<evidence type="ECO:0000256" key="5">
    <source>
        <dbReference type="ARBA" id="ARBA00022989"/>
    </source>
</evidence>
<dbReference type="STRING" id="1705.CA21670_01490"/>
<feature type="transmembrane region" description="Helical" evidence="7">
    <location>
        <begin position="137"/>
        <end position="155"/>
    </location>
</feature>
<dbReference type="PANTHER" id="PTHR30489:SF0">
    <property type="entry name" value="LIPOPROTEIN-RELEASING SYSTEM TRANSMEMBRANE PROTEIN LOLE"/>
    <property type="match status" value="1"/>
</dbReference>
<evidence type="ECO:0000256" key="7">
    <source>
        <dbReference type="SAM" id="Phobius"/>
    </source>
</evidence>
<dbReference type="Pfam" id="PF02687">
    <property type="entry name" value="FtsX"/>
    <property type="match status" value="1"/>
</dbReference>
<feature type="domain" description="ABC3 transporter permease C-terminal" evidence="8">
    <location>
        <begin position="86"/>
        <end position="198"/>
    </location>
</feature>
<dbReference type="InterPro" id="IPR051447">
    <property type="entry name" value="Lipoprotein-release_system"/>
</dbReference>
<evidence type="ECO:0000256" key="3">
    <source>
        <dbReference type="ARBA" id="ARBA00022475"/>
    </source>
</evidence>
<dbReference type="AlphaFoldDB" id="A0A177IE48"/>
<evidence type="ECO:0000259" key="8">
    <source>
        <dbReference type="Pfam" id="PF02687"/>
    </source>
</evidence>
<dbReference type="OrthoDB" id="5118998at2"/>
<evidence type="ECO:0000256" key="4">
    <source>
        <dbReference type="ARBA" id="ARBA00022692"/>
    </source>
</evidence>
<feature type="transmembrane region" description="Helical" evidence="7">
    <location>
        <begin position="304"/>
        <end position="321"/>
    </location>
</feature>
<keyword evidence="5 7" id="KW-1133">Transmembrane helix</keyword>
<keyword evidence="10" id="KW-1185">Reference proteome</keyword>
<comment type="subcellular location">
    <subcellularLocation>
        <location evidence="1">Cell membrane</location>
        <topology evidence="1">Multi-pass membrane protein</topology>
    </subcellularLocation>
</comment>
<dbReference type="Proteomes" id="UP000076947">
    <property type="component" value="Unassembled WGS sequence"/>
</dbReference>
<feature type="transmembrane region" description="Helical" evidence="7">
    <location>
        <begin position="175"/>
        <end position="196"/>
    </location>
</feature>
<feature type="transmembrane region" description="Helical" evidence="7">
    <location>
        <begin position="387"/>
        <end position="414"/>
    </location>
</feature>
<keyword evidence="6 7" id="KW-0472">Membrane</keyword>
<gene>
    <name evidence="9" type="ORF">AYJ05_03640</name>
</gene>
<reference evidence="10" key="1">
    <citation type="submission" date="2016-02" db="EMBL/GenBank/DDBJ databases">
        <authorList>
            <person name="Kaur G."/>
            <person name="Nair G.R."/>
            <person name="Mayilraj S."/>
        </authorList>
    </citation>
    <scope>NUCLEOTIDE SEQUENCE [LARGE SCALE GENOMIC DNA]</scope>
    <source>
        <strain evidence="10">GA-15</strain>
    </source>
</reference>
<comment type="similarity">
    <text evidence="2">Belongs to the ABC-4 integral membrane protein family. LolC/E subfamily.</text>
</comment>
<dbReference type="PANTHER" id="PTHR30489">
    <property type="entry name" value="LIPOPROTEIN-RELEASING SYSTEM TRANSMEMBRANE PROTEIN LOLE"/>
    <property type="match status" value="1"/>
</dbReference>
<comment type="caution">
    <text evidence="9">The sequence shown here is derived from an EMBL/GenBank/DDBJ whole genome shotgun (WGS) entry which is preliminary data.</text>
</comment>
<name>A0A177IE48_9CORY</name>
<evidence type="ECO:0000313" key="9">
    <source>
        <dbReference type="EMBL" id="OAH26551.1"/>
    </source>
</evidence>
<dbReference type="RefSeq" id="WP_066840034.1">
    <property type="nucleotide sequence ID" value="NZ_LSTQ01000023.1"/>
</dbReference>
<feature type="transmembrane region" description="Helical" evidence="7">
    <location>
        <begin position="21"/>
        <end position="50"/>
    </location>
</feature>
<feature type="transmembrane region" description="Helical" evidence="7">
    <location>
        <begin position="434"/>
        <end position="453"/>
    </location>
</feature>
<evidence type="ECO:0000256" key="6">
    <source>
        <dbReference type="ARBA" id="ARBA00023136"/>
    </source>
</evidence>
<feature type="transmembrane region" description="Helical" evidence="7">
    <location>
        <begin position="246"/>
        <end position="268"/>
    </location>
</feature>
<keyword evidence="3" id="KW-1003">Cell membrane</keyword>
<sequence>MKTSTLVLDLHKAALRTRTGTGLVTLVAIISLTVSSTIAYLVAGGTWMFYQRSLRPQDFHVVQETLANGPDDPIMSTWVIMALFACAFLVPTIVSLTAQAAVLGASGREKRLATLRLIGLSSGDITRMTMLETAAQAAIGIVLGGFFSVLLAPIFSNMKFQDVYIQTSELILPWWGYLTVAVVVFVLAVTASVVGMQRVRVEPLGVSRKEMPPALKYRSAILFVIFTVFTLIMVDRTSMSSGIAAMAIVAAVVSINVMLINWVAPFLLQVFYRMVSIMPGTSHFVASQRIAADAKTTWRRSASMAFFGVIAGYLVISPVGADGLTAMMSEEPGVLMMFRDLATGGVLTLVFGFVLSAMSVFLGLASQIFEQAHLSRSLHLMGVQRNFYFRTQVFETLGPVVIVSLIGFTFGVMLGSVMLSSGIADVNFPMRLSMAGSILGIGWLFPLAAIAAVEPLRTRTLNVGRNND</sequence>
<feature type="transmembrane region" description="Helical" evidence="7">
    <location>
        <begin position="217"/>
        <end position="234"/>
    </location>
</feature>
<feature type="transmembrane region" description="Helical" evidence="7">
    <location>
        <begin position="78"/>
        <end position="103"/>
    </location>
</feature>
<protein>
    <submittedName>
        <fullName evidence="9">ABC transporter permease</fullName>
    </submittedName>
</protein>
<feature type="transmembrane region" description="Helical" evidence="7">
    <location>
        <begin position="341"/>
        <end position="366"/>
    </location>
</feature>